<proteinExistence type="predicted"/>
<keyword evidence="11" id="KW-1185">Reference proteome</keyword>
<evidence type="ECO:0000313" key="10">
    <source>
        <dbReference type="EMBL" id="SIS42662.1"/>
    </source>
</evidence>
<dbReference type="GO" id="GO:0000976">
    <property type="term" value="F:transcription cis-regulatory region binding"/>
    <property type="evidence" value="ECO:0007669"/>
    <property type="project" value="TreeGrafter"/>
</dbReference>
<dbReference type="Pfam" id="PF00486">
    <property type="entry name" value="Trans_reg_C"/>
    <property type="match status" value="1"/>
</dbReference>
<dbReference type="GO" id="GO:0032993">
    <property type="term" value="C:protein-DNA complex"/>
    <property type="evidence" value="ECO:0007669"/>
    <property type="project" value="TreeGrafter"/>
</dbReference>
<protein>
    <submittedName>
        <fullName evidence="10">DNA-binding response regulator, OmpR family, contains REC and winged-helix (WHTH) domain</fullName>
    </submittedName>
</protein>
<dbReference type="Pfam" id="PF00072">
    <property type="entry name" value="Response_reg"/>
    <property type="match status" value="1"/>
</dbReference>
<evidence type="ECO:0000256" key="6">
    <source>
        <dbReference type="PROSITE-ProRule" id="PRU00169"/>
    </source>
</evidence>
<dbReference type="AlphaFoldDB" id="A0A1N7IZU7"/>
<dbReference type="InterPro" id="IPR036388">
    <property type="entry name" value="WH-like_DNA-bd_sf"/>
</dbReference>
<evidence type="ECO:0000256" key="3">
    <source>
        <dbReference type="ARBA" id="ARBA00023015"/>
    </source>
</evidence>
<keyword evidence="1 6" id="KW-0597">Phosphoprotein</keyword>
<evidence type="ECO:0000256" key="7">
    <source>
        <dbReference type="PROSITE-ProRule" id="PRU01091"/>
    </source>
</evidence>
<dbReference type="Gene3D" id="1.10.10.10">
    <property type="entry name" value="Winged helix-like DNA-binding domain superfamily/Winged helix DNA-binding domain"/>
    <property type="match status" value="1"/>
</dbReference>
<dbReference type="SMART" id="SM00862">
    <property type="entry name" value="Trans_reg_C"/>
    <property type="match status" value="1"/>
</dbReference>
<dbReference type="PANTHER" id="PTHR48111">
    <property type="entry name" value="REGULATOR OF RPOS"/>
    <property type="match status" value="1"/>
</dbReference>
<feature type="domain" description="OmpR/PhoB-type" evidence="9">
    <location>
        <begin position="135"/>
        <end position="233"/>
    </location>
</feature>
<dbReference type="InterPro" id="IPR039420">
    <property type="entry name" value="WalR-like"/>
</dbReference>
<feature type="modified residue" description="4-aspartylphosphate" evidence="6">
    <location>
        <position position="61"/>
    </location>
</feature>
<dbReference type="PROSITE" id="PS51755">
    <property type="entry name" value="OMPR_PHOB"/>
    <property type="match status" value="1"/>
</dbReference>
<dbReference type="InterPro" id="IPR016032">
    <property type="entry name" value="Sig_transdc_resp-reg_C-effctor"/>
</dbReference>
<evidence type="ECO:0000256" key="1">
    <source>
        <dbReference type="ARBA" id="ARBA00022553"/>
    </source>
</evidence>
<evidence type="ECO:0000256" key="5">
    <source>
        <dbReference type="ARBA" id="ARBA00023163"/>
    </source>
</evidence>
<dbReference type="GO" id="GO:0000156">
    <property type="term" value="F:phosphorelay response regulator activity"/>
    <property type="evidence" value="ECO:0007669"/>
    <property type="project" value="TreeGrafter"/>
</dbReference>
<evidence type="ECO:0000313" key="11">
    <source>
        <dbReference type="Proteomes" id="UP000186795"/>
    </source>
</evidence>
<dbReference type="Gene3D" id="6.10.250.690">
    <property type="match status" value="1"/>
</dbReference>
<feature type="DNA-binding region" description="OmpR/PhoB-type" evidence="7">
    <location>
        <begin position="135"/>
        <end position="233"/>
    </location>
</feature>
<evidence type="ECO:0000256" key="4">
    <source>
        <dbReference type="ARBA" id="ARBA00023125"/>
    </source>
</evidence>
<dbReference type="EMBL" id="FTOD01000001">
    <property type="protein sequence ID" value="SIS42662.1"/>
    <property type="molecule type" value="Genomic_DNA"/>
</dbReference>
<keyword evidence="5" id="KW-0804">Transcription</keyword>
<dbReference type="Proteomes" id="UP000186795">
    <property type="component" value="Unassembled WGS sequence"/>
</dbReference>
<name>A0A1N7IZU7_9BACL</name>
<dbReference type="InterPro" id="IPR001789">
    <property type="entry name" value="Sig_transdc_resp-reg_receiver"/>
</dbReference>
<evidence type="ECO:0000256" key="2">
    <source>
        <dbReference type="ARBA" id="ARBA00023012"/>
    </source>
</evidence>
<evidence type="ECO:0000259" key="9">
    <source>
        <dbReference type="PROSITE" id="PS51755"/>
    </source>
</evidence>
<dbReference type="SMART" id="SM00448">
    <property type="entry name" value="REC"/>
    <property type="match status" value="1"/>
</dbReference>
<dbReference type="Gene3D" id="3.40.50.2300">
    <property type="match status" value="1"/>
</dbReference>
<dbReference type="SUPFAM" id="SSF52172">
    <property type="entry name" value="CheY-like"/>
    <property type="match status" value="1"/>
</dbReference>
<accession>A0A1N7IZU7</accession>
<dbReference type="CDD" id="cd00383">
    <property type="entry name" value="trans_reg_C"/>
    <property type="match status" value="1"/>
</dbReference>
<dbReference type="GO" id="GO:0005829">
    <property type="term" value="C:cytosol"/>
    <property type="evidence" value="ECO:0007669"/>
    <property type="project" value="TreeGrafter"/>
</dbReference>
<feature type="domain" description="Response regulatory" evidence="8">
    <location>
        <begin position="13"/>
        <end position="126"/>
    </location>
</feature>
<sequence>MMETGIPGPKIMKILLIEDDLPLLESLRRILEKEFEVETAATGDNGLFLAEQNIYDLIVLDIMLPEINGLDILTTLRKKEIEVPVLLLTAKDSVEDKVRGLDRGADDYLVKPFEVQELLARIRALLRRRGAFKPDGILRYGAIRLHLKKQEGYVNGFPLQLTEKEFLLLEFLVQNAKQILTKEQLYDRVWGFDSLTSLSIVELYIHYLRKKLSANGLSGVIHTIRGVGYMLEDRS</sequence>
<dbReference type="InterPro" id="IPR001867">
    <property type="entry name" value="OmpR/PhoB-type_DNA-bd"/>
</dbReference>
<dbReference type="GO" id="GO:0006355">
    <property type="term" value="P:regulation of DNA-templated transcription"/>
    <property type="evidence" value="ECO:0007669"/>
    <property type="project" value="InterPro"/>
</dbReference>
<gene>
    <name evidence="10" type="ORF">SAMN05421790_101566</name>
</gene>
<evidence type="ECO:0000259" key="8">
    <source>
        <dbReference type="PROSITE" id="PS50110"/>
    </source>
</evidence>
<dbReference type="PROSITE" id="PS50110">
    <property type="entry name" value="RESPONSE_REGULATORY"/>
    <property type="match status" value="1"/>
</dbReference>
<keyword evidence="4 7" id="KW-0238">DNA-binding</keyword>
<dbReference type="SUPFAM" id="SSF46894">
    <property type="entry name" value="C-terminal effector domain of the bipartite response regulators"/>
    <property type="match status" value="1"/>
</dbReference>
<keyword evidence="2" id="KW-0902">Two-component regulatory system</keyword>
<organism evidence="10 11">
    <name type="scientific">Kroppenstedtia eburnea</name>
    <dbReference type="NCBI Taxonomy" id="714067"/>
    <lineage>
        <taxon>Bacteria</taxon>
        <taxon>Bacillati</taxon>
        <taxon>Bacillota</taxon>
        <taxon>Bacilli</taxon>
        <taxon>Bacillales</taxon>
        <taxon>Thermoactinomycetaceae</taxon>
        <taxon>Kroppenstedtia</taxon>
    </lineage>
</organism>
<dbReference type="CDD" id="cd19935">
    <property type="entry name" value="REC_OmpR_CusR-like"/>
    <property type="match status" value="1"/>
</dbReference>
<reference evidence="11" key="1">
    <citation type="submission" date="2017-01" db="EMBL/GenBank/DDBJ databases">
        <authorList>
            <person name="Varghese N."/>
            <person name="Submissions S."/>
        </authorList>
    </citation>
    <scope>NUCLEOTIDE SEQUENCE [LARGE SCALE GENOMIC DNA]</scope>
    <source>
        <strain evidence="11">DSM 45196</strain>
    </source>
</reference>
<dbReference type="InterPro" id="IPR011006">
    <property type="entry name" value="CheY-like_superfamily"/>
</dbReference>
<keyword evidence="3" id="KW-0805">Transcription regulation</keyword>
<dbReference type="PANTHER" id="PTHR48111:SF22">
    <property type="entry name" value="REGULATOR OF RPOS"/>
    <property type="match status" value="1"/>
</dbReference>